<evidence type="ECO:0000313" key="3">
    <source>
        <dbReference type="Proteomes" id="UP000271889"/>
    </source>
</evidence>
<name>A0A3P6UKF8_CYLGO</name>
<sequence>MVEKIHRHLRTRPNLQDRHAYWSDRVILTKFGRTPVNFRQILNASNVIRLNILLEILLGKRPNYRSQSTNSCLSDVLGIAESAFDGANGRLLEEFGTMMILPRTNANRWFCYCRLCPVGTTLLNHVYNRTNQLPEDMTLPVIRIGMGNEVRYLMIEQIWVQVPLHLFYEKEEDYPAPRQPRFHPRSLWSCSSSDETDDDYSEGTESSN</sequence>
<protein>
    <submittedName>
        <fullName evidence="2">Uncharacterized protein</fullName>
    </submittedName>
</protein>
<dbReference type="Proteomes" id="UP000271889">
    <property type="component" value="Unassembled WGS sequence"/>
</dbReference>
<keyword evidence="3" id="KW-1185">Reference proteome</keyword>
<organism evidence="2 3">
    <name type="scientific">Cylicostephanus goldi</name>
    <name type="common">Nematode worm</name>
    <dbReference type="NCBI Taxonomy" id="71465"/>
    <lineage>
        <taxon>Eukaryota</taxon>
        <taxon>Metazoa</taxon>
        <taxon>Ecdysozoa</taxon>
        <taxon>Nematoda</taxon>
        <taxon>Chromadorea</taxon>
        <taxon>Rhabditida</taxon>
        <taxon>Rhabditina</taxon>
        <taxon>Rhabditomorpha</taxon>
        <taxon>Strongyloidea</taxon>
        <taxon>Strongylidae</taxon>
        <taxon>Cylicostephanus</taxon>
    </lineage>
</organism>
<dbReference type="EMBL" id="UYRV01026671">
    <property type="protein sequence ID" value="VDK79668.1"/>
    <property type="molecule type" value="Genomic_DNA"/>
</dbReference>
<proteinExistence type="predicted"/>
<dbReference type="AlphaFoldDB" id="A0A3P6UKF8"/>
<accession>A0A3P6UKF8</accession>
<reference evidence="2 3" key="1">
    <citation type="submission" date="2018-11" db="EMBL/GenBank/DDBJ databases">
        <authorList>
            <consortium name="Pathogen Informatics"/>
        </authorList>
    </citation>
    <scope>NUCLEOTIDE SEQUENCE [LARGE SCALE GENOMIC DNA]</scope>
</reference>
<feature type="region of interest" description="Disordered" evidence="1">
    <location>
        <begin position="175"/>
        <end position="208"/>
    </location>
</feature>
<evidence type="ECO:0000313" key="2">
    <source>
        <dbReference type="EMBL" id="VDK79668.1"/>
    </source>
</evidence>
<evidence type="ECO:0000256" key="1">
    <source>
        <dbReference type="SAM" id="MobiDB-lite"/>
    </source>
</evidence>
<gene>
    <name evidence="2" type="ORF">CGOC_LOCUS7605</name>
</gene>